<dbReference type="PANTHER" id="PTHR45969">
    <property type="entry name" value="RING ZINC FINGER PROTEIN-RELATED"/>
    <property type="match status" value="1"/>
</dbReference>
<gene>
    <name evidence="6" type="ORF">HID58_085635</name>
</gene>
<evidence type="ECO:0000256" key="3">
    <source>
        <dbReference type="ARBA" id="ARBA00022833"/>
    </source>
</evidence>
<evidence type="ECO:0000313" key="6">
    <source>
        <dbReference type="EMBL" id="KAH0857374.1"/>
    </source>
</evidence>
<dbReference type="Proteomes" id="UP000824890">
    <property type="component" value="Unassembled WGS sequence"/>
</dbReference>
<keyword evidence="7" id="KW-1185">Reference proteome</keyword>
<protein>
    <recommendedName>
        <fullName evidence="5">RING-type domain-containing protein</fullName>
    </recommendedName>
</protein>
<dbReference type="Gene3D" id="3.30.40.10">
    <property type="entry name" value="Zinc/RING finger domain, C3HC4 (zinc finger)"/>
    <property type="match status" value="1"/>
</dbReference>
<comment type="caution">
    <text evidence="6">The sequence shown here is derived from an EMBL/GenBank/DDBJ whole genome shotgun (WGS) entry which is preliminary data.</text>
</comment>
<keyword evidence="1" id="KW-0479">Metal-binding</keyword>
<dbReference type="EMBL" id="JAGKQM010000019">
    <property type="protein sequence ID" value="KAH0857374.1"/>
    <property type="molecule type" value="Genomic_DNA"/>
</dbReference>
<evidence type="ECO:0000256" key="4">
    <source>
        <dbReference type="PROSITE-ProRule" id="PRU00175"/>
    </source>
</evidence>
<evidence type="ECO:0000256" key="2">
    <source>
        <dbReference type="ARBA" id="ARBA00022771"/>
    </source>
</evidence>
<reference evidence="6 7" key="1">
    <citation type="submission" date="2021-05" db="EMBL/GenBank/DDBJ databases">
        <title>Genome Assembly of Synthetic Allotetraploid Brassica napus Reveals Homoeologous Exchanges between Subgenomes.</title>
        <authorList>
            <person name="Davis J.T."/>
        </authorList>
    </citation>
    <scope>NUCLEOTIDE SEQUENCE [LARGE SCALE GENOMIC DNA]</scope>
    <source>
        <strain evidence="7">cv. Da-Ae</strain>
        <tissue evidence="6">Seedling</tissue>
    </source>
</reference>
<feature type="domain" description="RING-type" evidence="5">
    <location>
        <begin position="93"/>
        <end position="137"/>
    </location>
</feature>
<dbReference type="SMART" id="SM00184">
    <property type="entry name" value="RING"/>
    <property type="match status" value="1"/>
</dbReference>
<dbReference type="PROSITE" id="PS50089">
    <property type="entry name" value="ZF_RING_2"/>
    <property type="match status" value="1"/>
</dbReference>
<keyword evidence="2 4" id="KW-0863">Zinc-finger</keyword>
<dbReference type="InterPro" id="IPR013083">
    <property type="entry name" value="Znf_RING/FYVE/PHD"/>
</dbReference>
<evidence type="ECO:0000256" key="1">
    <source>
        <dbReference type="ARBA" id="ARBA00022723"/>
    </source>
</evidence>
<dbReference type="InterPro" id="IPR001841">
    <property type="entry name" value="Znf_RING"/>
</dbReference>
<accession>A0ABQ7XN37</accession>
<dbReference type="SUPFAM" id="SSF57850">
    <property type="entry name" value="RING/U-box"/>
    <property type="match status" value="1"/>
</dbReference>
<keyword evidence="3" id="KW-0862">Zinc</keyword>
<proteinExistence type="predicted"/>
<dbReference type="PANTHER" id="PTHR45969:SF33">
    <property type="entry name" value="RING ZINC FINGER PROTEIN-RELATED"/>
    <property type="match status" value="1"/>
</dbReference>
<evidence type="ECO:0000259" key="5">
    <source>
        <dbReference type="PROSITE" id="PS50089"/>
    </source>
</evidence>
<evidence type="ECO:0000313" key="7">
    <source>
        <dbReference type="Proteomes" id="UP000824890"/>
    </source>
</evidence>
<organism evidence="6 7">
    <name type="scientific">Brassica napus</name>
    <name type="common">Rape</name>
    <dbReference type="NCBI Taxonomy" id="3708"/>
    <lineage>
        <taxon>Eukaryota</taxon>
        <taxon>Viridiplantae</taxon>
        <taxon>Streptophyta</taxon>
        <taxon>Embryophyta</taxon>
        <taxon>Tracheophyta</taxon>
        <taxon>Spermatophyta</taxon>
        <taxon>Magnoliopsida</taxon>
        <taxon>eudicotyledons</taxon>
        <taxon>Gunneridae</taxon>
        <taxon>Pentapetalae</taxon>
        <taxon>rosids</taxon>
        <taxon>malvids</taxon>
        <taxon>Brassicales</taxon>
        <taxon>Brassicaceae</taxon>
        <taxon>Brassiceae</taxon>
        <taxon>Brassica</taxon>
    </lineage>
</organism>
<name>A0ABQ7XN37_BRANA</name>
<dbReference type="Pfam" id="PF13639">
    <property type="entry name" value="zf-RING_2"/>
    <property type="match status" value="1"/>
</dbReference>
<dbReference type="CDD" id="cd23121">
    <property type="entry name" value="RING-H2_RHA1-like"/>
    <property type="match status" value="1"/>
</dbReference>
<sequence>MGFPVGYSELLLPRIFLHLLSFLGLIRKLISTIFWLIGLPDFLEPEPVSSSWPEPPPTSSHQDSHLFSAALLAGDILPVVRFSDLNLPESECCAVCLYDFENHDEIRRLTNCRHIFHKGCLDRWMMDYNQITCPLCRTQFIPDDLQVAFNHKLWSESSEVSELLHMQKLFEDGLELSLCDSTGKGRGRRLHCWTDSLIEFDGFAQETQEFEGSLEKIDVSGSAE</sequence>